<dbReference type="Gene3D" id="2.40.50.90">
    <property type="match status" value="1"/>
</dbReference>
<feature type="region of interest" description="Disordered" evidence="1">
    <location>
        <begin position="61"/>
        <end position="96"/>
    </location>
</feature>
<evidence type="ECO:0008006" key="4">
    <source>
        <dbReference type="Google" id="ProtNLM"/>
    </source>
</evidence>
<sequence length="352" mass="37123">MPGRLMAAQPIRVRWRARWRLHVRRLHVRLSPAAGRAFAMRCGAALCLLFAAGASADTAPKADSDAVPKSVSCPDLASPQGTGEHGMDERETGGHGPLEQALVTTVSPAGDLVLADGTVLRLAGLAGGGAGAEVVWRAWLIRRVAGRDIVFAASGPPDRYGRRPVFARDIAVPGGAAAPVASLQQALLGEGLALARPEASVLGCLPALLEAEASARRARRGLWRRLPLDARNVAAIRAEQGRFTIITGRILDVGKTSRVDYLNFGRVWRQDMTGRIEAPGRIALEARGFAPGDLAGRRVTLRGTVFESGGPAVAIRRAGQLDLDDDVGDDVGGYMGGYMGEGRGRARPTGDE</sequence>
<evidence type="ECO:0000313" key="3">
    <source>
        <dbReference type="Proteomes" id="UP001143370"/>
    </source>
</evidence>
<dbReference type="SUPFAM" id="SSF50199">
    <property type="entry name" value="Staphylococcal nuclease"/>
    <property type="match status" value="1"/>
</dbReference>
<organism evidence="2 3">
    <name type="scientific">Ancylobacter dichloromethanicus</name>
    <dbReference type="NCBI Taxonomy" id="518825"/>
    <lineage>
        <taxon>Bacteria</taxon>
        <taxon>Pseudomonadati</taxon>
        <taxon>Pseudomonadota</taxon>
        <taxon>Alphaproteobacteria</taxon>
        <taxon>Hyphomicrobiales</taxon>
        <taxon>Xanthobacteraceae</taxon>
        <taxon>Ancylobacter</taxon>
    </lineage>
</organism>
<dbReference type="Proteomes" id="UP001143370">
    <property type="component" value="Unassembled WGS sequence"/>
</dbReference>
<dbReference type="AlphaFoldDB" id="A0A9W6MZX1"/>
<dbReference type="EMBL" id="BSFJ01000022">
    <property type="protein sequence ID" value="GLK73179.1"/>
    <property type="molecule type" value="Genomic_DNA"/>
</dbReference>
<dbReference type="RefSeq" id="WP_246544769.1">
    <property type="nucleotide sequence ID" value="NZ_BSFJ01000022.1"/>
</dbReference>
<gene>
    <name evidence="2" type="ORF">GCM10017643_32950</name>
</gene>
<protein>
    <recommendedName>
        <fullName evidence="4">TNase-like domain-containing protein</fullName>
    </recommendedName>
</protein>
<dbReference type="InterPro" id="IPR035437">
    <property type="entry name" value="SNase_OB-fold_sf"/>
</dbReference>
<evidence type="ECO:0000256" key="1">
    <source>
        <dbReference type="SAM" id="MobiDB-lite"/>
    </source>
</evidence>
<accession>A0A9W6MZX1</accession>
<name>A0A9W6MZX1_9HYPH</name>
<proteinExistence type="predicted"/>
<reference evidence="2" key="2">
    <citation type="submission" date="2023-01" db="EMBL/GenBank/DDBJ databases">
        <authorList>
            <person name="Sun Q."/>
            <person name="Evtushenko L."/>
        </authorList>
    </citation>
    <scope>NUCLEOTIDE SEQUENCE</scope>
    <source>
        <strain evidence="2">VKM B-2484</strain>
    </source>
</reference>
<evidence type="ECO:0000313" key="2">
    <source>
        <dbReference type="EMBL" id="GLK73179.1"/>
    </source>
</evidence>
<comment type="caution">
    <text evidence="2">The sequence shown here is derived from an EMBL/GenBank/DDBJ whole genome shotgun (WGS) entry which is preliminary data.</text>
</comment>
<reference evidence="2" key="1">
    <citation type="journal article" date="2014" name="Int. J. Syst. Evol. Microbiol.">
        <title>Complete genome sequence of Corynebacterium casei LMG S-19264T (=DSM 44701T), isolated from a smear-ripened cheese.</title>
        <authorList>
            <consortium name="US DOE Joint Genome Institute (JGI-PGF)"/>
            <person name="Walter F."/>
            <person name="Albersmeier A."/>
            <person name="Kalinowski J."/>
            <person name="Ruckert C."/>
        </authorList>
    </citation>
    <scope>NUCLEOTIDE SEQUENCE</scope>
    <source>
        <strain evidence="2">VKM B-2484</strain>
    </source>
</reference>
<keyword evidence="3" id="KW-1185">Reference proteome</keyword>